<keyword evidence="3" id="KW-1185">Reference proteome</keyword>
<reference evidence="2 3" key="1">
    <citation type="submission" date="2017-06" db="EMBL/GenBank/DDBJ databases">
        <authorList>
            <person name="Kim H.J."/>
            <person name="Triplett B.A."/>
        </authorList>
    </citation>
    <scope>NUCLEOTIDE SEQUENCE [LARGE SCALE GENOMIC DNA]</scope>
    <source>
        <strain evidence="2 3">B29T1</strain>
    </source>
</reference>
<dbReference type="AlphaFoldDB" id="A0A212RCY6"/>
<accession>A0A212RCY6</accession>
<dbReference type="Proteomes" id="UP000197065">
    <property type="component" value="Unassembled WGS sequence"/>
</dbReference>
<feature type="domain" description="YjiS-like" evidence="1">
    <location>
        <begin position="23"/>
        <end position="57"/>
    </location>
</feature>
<organism evidence="2 3">
    <name type="scientific">Arboricoccus pini</name>
    <dbReference type="NCBI Taxonomy" id="1963835"/>
    <lineage>
        <taxon>Bacteria</taxon>
        <taxon>Pseudomonadati</taxon>
        <taxon>Pseudomonadota</taxon>
        <taxon>Alphaproteobacteria</taxon>
        <taxon>Geminicoccales</taxon>
        <taxon>Geminicoccaceae</taxon>
        <taxon>Arboricoccus</taxon>
    </lineage>
</organism>
<evidence type="ECO:0000259" key="1">
    <source>
        <dbReference type="Pfam" id="PF06568"/>
    </source>
</evidence>
<dbReference type="Pfam" id="PF06568">
    <property type="entry name" value="YjiS-like"/>
    <property type="match status" value="1"/>
</dbReference>
<gene>
    <name evidence="2" type="ORF">SAMN07250955_10783</name>
</gene>
<dbReference type="InterPro" id="IPR009506">
    <property type="entry name" value="YjiS-like"/>
</dbReference>
<evidence type="ECO:0000313" key="2">
    <source>
        <dbReference type="EMBL" id="SNB69951.1"/>
    </source>
</evidence>
<proteinExistence type="predicted"/>
<evidence type="ECO:0000313" key="3">
    <source>
        <dbReference type="Proteomes" id="UP000197065"/>
    </source>
</evidence>
<sequence length="70" mass="7912">MTMPASLTSPLLTDKAPHAFAFLRRLAARRRAYRRAMTEFSYLSNAELADLGIGRDDFIKLAREVARLEA</sequence>
<protein>
    <recommendedName>
        <fullName evidence="1">YjiS-like domain-containing protein</fullName>
    </recommendedName>
</protein>
<dbReference type="EMBL" id="FYEH01000007">
    <property type="protein sequence ID" value="SNB69951.1"/>
    <property type="molecule type" value="Genomic_DNA"/>
</dbReference>
<name>A0A212RCY6_9PROT</name>